<organism evidence="3 4">
    <name type="scientific">Dyella japonica A8</name>
    <dbReference type="NCBI Taxonomy" id="1217721"/>
    <lineage>
        <taxon>Bacteria</taxon>
        <taxon>Pseudomonadati</taxon>
        <taxon>Pseudomonadota</taxon>
        <taxon>Gammaproteobacteria</taxon>
        <taxon>Lysobacterales</taxon>
        <taxon>Rhodanobacteraceae</taxon>
        <taxon>Dyella</taxon>
    </lineage>
</organism>
<dbReference type="SMART" id="SM00867">
    <property type="entry name" value="YceI"/>
    <property type="match status" value="1"/>
</dbReference>
<dbReference type="PANTHER" id="PTHR34406:SF1">
    <property type="entry name" value="PROTEIN YCEI"/>
    <property type="match status" value="1"/>
</dbReference>
<dbReference type="InterPro" id="IPR036761">
    <property type="entry name" value="TTHA0802/YceI-like_sf"/>
</dbReference>
<proteinExistence type="predicted"/>
<keyword evidence="4" id="KW-1185">Reference proteome</keyword>
<accession>A0A075JUK0</accession>
<dbReference type="EMBL" id="CP008884">
    <property type="protein sequence ID" value="AIF45791.1"/>
    <property type="molecule type" value="Genomic_DNA"/>
</dbReference>
<feature type="signal peptide" evidence="1">
    <location>
        <begin position="1"/>
        <end position="21"/>
    </location>
</feature>
<evidence type="ECO:0000259" key="2">
    <source>
        <dbReference type="SMART" id="SM00867"/>
    </source>
</evidence>
<dbReference type="KEGG" id="dja:HY57_00185"/>
<dbReference type="Proteomes" id="UP000027987">
    <property type="component" value="Chromosome"/>
</dbReference>
<evidence type="ECO:0000313" key="3">
    <source>
        <dbReference type="EMBL" id="AIF45791.1"/>
    </source>
</evidence>
<dbReference type="PATRIC" id="fig|1217721.7.peg.38"/>
<evidence type="ECO:0000256" key="1">
    <source>
        <dbReference type="SAM" id="SignalP"/>
    </source>
</evidence>
<dbReference type="InterPro" id="IPR007372">
    <property type="entry name" value="Lipid/polyisoprenoid-bd_YceI"/>
</dbReference>
<dbReference type="OrthoDB" id="9811006at2"/>
<dbReference type="RefSeq" id="WP_019464446.1">
    <property type="nucleotide sequence ID" value="NZ_ALOY01000126.1"/>
</dbReference>
<dbReference type="Gene3D" id="2.40.128.110">
    <property type="entry name" value="Lipid/polyisoprenoid-binding, YceI-like"/>
    <property type="match status" value="1"/>
</dbReference>
<evidence type="ECO:0000313" key="4">
    <source>
        <dbReference type="Proteomes" id="UP000027987"/>
    </source>
</evidence>
<keyword evidence="1" id="KW-0732">Signal</keyword>
<dbReference type="STRING" id="1217721.HY57_00185"/>
<feature type="chain" id="PRO_5001706532" evidence="1">
    <location>
        <begin position="22"/>
        <end position="199"/>
    </location>
</feature>
<sequence>MRALRYLVLAGLVSAAVSAQAAPVTYKMDPTHTLVLFSWNHFGYSNPTANIGIGDGTIVFDDKDPSKSSVDVTLPLADLDTHVSKLDEHLKKADFLDADKYPTMTFKSTKVQAEGGNKYKVTGDLTVHGVTKPVTLDATLNKSGEHPMMKVQTVGFDAVATLKRSDFGVGAYVPNISDEIKVRITTEASVPKADTAATK</sequence>
<dbReference type="SUPFAM" id="SSF101874">
    <property type="entry name" value="YceI-like"/>
    <property type="match status" value="1"/>
</dbReference>
<dbReference type="HOGENOM" id="CLU_071003_1_2_6"/>
<feature type="domain" description="Lipid/polyisoprenoid-binding YceI-like" evidence="2">
    <location>
        <begin position="25"/>
        <end position="189"/>
    </location>
</feature>
<dbReference type="Pfam" id="PF04264">
    <property type="entry name" value="YceI"/>
    <property type="match status" value="1"/>
</dbReference>
<dbReference type="PANTHER" id="PTHR34406">
    <property type="entry name" value="PROTEIN YCEI"/>
    <property type="match status" value="1"/>
</dbReference>
<name>A0A075JUK0_9GAMM</name>
<gene>
    <name evidence="3" type="ORF">HY57_00185</name>
</gene>
<protein>
    <submittedName>
        <fullName evidence="3">Polyisoprenoid-binding protein</fullName>
    </submittedName>
</protein>
<dbReference type="AlphaFoldDB" id="A0A075JUK0"/>
<reference evidence="3 4" key="1">
    <citation type="submission" date="2014-07" db="EMBL/GenBank/DDBJ databases">
        <title>Complete Genome Sequence of Dyella japonica Strain A8 Isolated from Malaysian Tropical Soil.</title>
        <authorList>
            <person name="Hui R.K.H."/>
            <person name="Chen J.-W."/>
            <person name="Chan K.-G."/>
            <person name="Leung F.C.C."/>
        </authorList>
    </citation>
    <scope>NUCLEOTIDE SEQUENCE [LARGE SCALE GENOMIC DNA]</scope>
    <source>
        <strain evidence="3 4">A8</strain>
    </source>
</reference>